<dbReference type="Gene3D" id="2.40.160.20">
    <property type="match status" value="1"/>
</dbReference>
<evidence type="ECO:0000313" key="4">
    <source>
        <dbReference type="EMBL" id="CEG57488.1"/>
    </source>
</evidence>
<dbReference type="SUPFAM" id="SSF56925">
    <property type="entry name" value="OMPA-like"/>
    <property type="match status" value="1"/>
</dbReference>
<evidence type="ECO:0000256" key="1">
    <source>
        <dbReference type="ARBA" id="ARBA00022729"/>
    </source>
</evidence>
<sequence length="214" mass="23518">MRLTLFSAALLATGITSAAVPVDGWYTSVFGGYTYVPDNVRFYTFFGNFINNSSFNSGYNAGGRVGYQSNPLRYEVEYTYIHANARYYNVNFIGQTGVSGYSSGNLAMANVYYDTPEVLPSVVPFLGFGIGYAYLQDRLNSTGPFGNTFLSVNENAFACQGTAGFTYNFAENYAMNLAYRYVSTTSTSSDLGLRYQAHIANAGVVYHFDNGSYK</sequence>
<dbReference type="OrthoDB" id="5653282at2"/>
<organism evidence="4 5">
    <name type="scientific">Legionella fallonii LLAP-10</name>
    <dbReference type="NCBI Taxonomy" id="1212491"/>
    <lineage>
        <taxon>Bacteria</taxon>
        <taxon>Pseudomonadati</taxon>
        <taxon>Pseudomonadota</taxon>
        <taxon>Gammaproteobacteria</taxon>
        <taxon>Legionellales</taxon>
        <taxon>Legionellaceae</taxon>
        <taxon>Legionella</taxon>
    </lineage>
</organism>
<evidence type="ECO:0000259" key="3">
    <source>
        <dbReference type="Pfam" id="PF13505"/>
    </source>
</evidence>
<proteinExistence type="predicted"/>
<dbReference type="GO" id="GO:0046930">
    <property type="term" value="C:pore complex"/>
    <property type="evidence" value="ECO:0007669"/>
    <property type="project" value="UniProtKB-KW"/>
</dbReference>
<name>A0A098G4S1_9GAMM</name>
<feature type="domain" description="Outer membrane protein beta-barrel" evidence="3">
    <location>
        <begin position="8"/>
        <end position="208"/>
    </location>
</feature>
<keyword evidence="1 2" id="KW-0732">Signal</keyword>
<gene>
    <name evidence="4" type="ORF">LFA_2103</name>
</gene>
<feature type="chain" id="PRO_5001942136" evidence="2">
    <location>
        <begin position="19"/>
        <end position="214"/>
    </location>
</feature>
<dbReference type="Pfam" id="PF13505">
    <property type="entry name" value="OMP_b-brl"/>
    <property type="match status" value="1"/>
</dbReference>
<dbReference type="InterPro" id="IPR027385">
    <property type="entry name" value="Beta-barrel_OMP"/>
</dbReference>
<dbReference type="GO" id="GO:0009279">
    <property type="term" value="C:cell outer membrane"/>
    <property type="evidence" value="ECO:0007669"/>
    <property type="project" value="InterPro"/>
</dbReference>
<dbReference type="HOGENOM" id="CLU_1142146_0_0_6"/>
<evidence type="ECO:0000313" key="5">
    <source>
        <dbReference type="Proteomes" id="UP000032430"/>
    </source>
</evidence>
<dbReference type="InterPro" id="IPR011250">
    <property type="entry name" value="OMP/PagP_B-barrel"/>
</dbReference>
<accession>A0A098G4S1</accession>
<dbReference type="RefSeq" id="WP_045095978.1">
    <property type="nucleotide sequence ID" value="NZ_LN614827.1"/>
</dbReference>
<protein>
    <submittedName>
        <fullName evidence="4">Opacity protein-like surface antigen</fullName>
    </submittedName>
</protein>
<keyword evidence="5" id="KW-1185">Reference proteome</keyword>
<dbReference type="GO" id="GO:0015288">
    <property type="term" value="F:porin activity"/>
    <property type="evidence" value="ECO:0007669"/>
    <property type="project" value="UniProtKB-KW"/>
</dbReference>
<dbReference type="Proteomes" id="UP000032430">
    <property type="component" value="Chromosome I"/>
</dbReference>
<dbReference type="EMBL" id="LN614827">
    <property type="protein sequence ID" value="CEG57488.1"/>
    <property type="molecule type" value="Genomic_DNA"/>
</dbReference>
<dbReference type="KEGG" id="lfa:LFA_2103"/>
<dbReference type="AlphaFoldDB" id="A0A098G4S1"/>
<feature type="signal peptide" evidence="2">
    <location>
        <begin position="1"/>
        <end position="18"/>
    </location>
</feature>
<reference evidence="5" key="1">
    <citation type="submission" date="2014-09" db="EMBL/GenBank/DDBJ databases">
        <authorList>
            <person name="Gomez-Valero L."/>
        </authorList>
    </citation>
    <scope>NUCLEOTIDE SEQUENCE [LARGE SCALE GENOMIC DNA]</scope>
    <source>
        <strain evidence="5">ATCC700992</strain>
    </source>
</reference>
<dbReference type="STRING" id="1212491.LFA_2103"/>
<evidence type="ECO:0000256" key="2">
    <source>
        <dbReference type="SAM" id="SignalP"/>
    </source>
</evidence>